<reference evidence="7" key="1">
    <citation type="journal article" date="2019" name="Int. J. Syst. Evol. Microbiol.">
        <title>The Global Catalogue of Microorganisms (GCM) 10K type strain sequencing project: providing services to taxonomists for standard genome sequencing and annotation.</title>
        <authorList>
            <consortium name="The Broad Institute Genomics Platform"/>
            <consortium name="The Broad Institute Genome Sequencing Center for Infectious Disease"/>
            <person name="Wu L."/>
            <person name="Ma J."/>
        </authorList>
    </citation>
    <scope>NUCLEOTIDE SEQUENCE [LARGE SCALE GENOMIC DNA]</scope>
    <source>
        <strain evidence="7">CGMCC 1.15475</strain>
    </source>
</reference>
<dbReference type="Pfam" id="PF13193">
    <property type="entry name" value="AMP-binding_C"/>
    <property type="match status" value="1"/>
</dbReference>
<feature type="domain" description="AMP-binding enzyme C-terminal" evidence="5">
    <location>
        <begin position="428"/>
        <end position="503"/>
    </location>
</feature>
<dbReference type="InterPro" id="IPR045851">
    <property type="entry name" value="AMP-bd_C_sf"/>
</dbReference>
<feature type="domain" description="AMP-dependent synthetase/ligase" evidence="4">
    <location>
        <begin position="43"/>
        <end position="385"/>
    </location>
</feature>
<feature type="transmembrane region" description="Helical" evidence="3">
    <location>
        <begin position="21"/>
        <end position="46"/>
    </location>
</feature>
<proteinExistence type="inferred from homology"/>
<keyword evidence="2" id="KW-0436">Ligase</keyword>
<feature type="transmembrane region" description="Helical" evidence="3">
    <location>
        <begin position="228"/>
        <end position="250"/>
    </location>
</feature>
<dbReference type="Proteomes" id="UP001597273">
    <property type="component" value="Unassembled WGS sequence"/>
</dbReference>
<evidence type="ECO:0000259" key="5">
    <source>
        <dbReference type="Pfam" id="PF13193"/>
    </source>
</evidence>
<comment type="caution">
    <text evidence="6">The sequence shown here is derived from an EMBL/GenBank/DDBJ whole genome shotgun (WGS) entry which is preliminary data.</text>
</comment>
<keyword evidence="3" id="KW-0812">Transmembrane</keyword>
<organism evidence="6 7">
    <name type="scientific">Planococcus chinensis</name>
    <dbReference type="NCBI Taxonomy" id="272917"/>
    <lineage>
        <taxon>Bacteria</taxon>
        <taxon>Bacillati</taxon>
        <taxon>Bacillota</taxon>
        <taxon>Bacilli</taxon>
        <taxon>Bacillales</taxon>
        <taxon>Caryophanaceae</taxon>
        <taxon>Planococcus</taxon>
    </lineage>
</organism>
<dbReference type="PANTHER" id="PTHR43201:SF5">
    <property type="entry name" value="MEDIUM-CHAIN ACYL-COA LIGASE ACSF2, MITOCHONDRIAL"/>
    <property type="match status" value="1"/>
</dbReference>
<gene>
    <name evidence="6" type="ORF">ACFSDB_06400</name>
</gene>
<dbReference type="PANTHER" id="PTHR43201">
    <property type="entry name" value="ACYL-COA SYNTHETASE"/>
    <property type="match status" value="1"/>
</dbReference>
<evidence type="ECO:0000313" key="6">
    <source>
        <dbReference type="EMBL" id="MFD1862553.1"/>
    </source>
</evidence>
<dbReference type="InterPro" id="IPR000873">
    <property type="entry name" value="AMP-dep_synth/lig_dom"/>
</dbReference>
<dbReference type="InterPro" id="IPR020845">
    <property type="entry name" value="AMP-binding_CS"/>
</dbReference>
<keyword evidence="3" id="KW-1133">Transmembrane helix</keyword>
<dbReference type="CDD" id="cd04433">
    <property type="entry name" value="AFD_class_I"/>
    <property type="match status" value="1"/>
</dbReference>
<protein>
    <submittedName>
        <fullName evidence="6">AMP-binding protein</fullName>
    </submittedName>
</protein>
<dbReference type="InterPro" id="IPR042099">
    <property type="entry name" value="ANL_N_sf"/>
</dbReference>
<sequence length="521" mass="56392">MAAIDLLKVMRKIGFLSPKGFMRFIVSVGRDGINIMLLLTMAALVYGNKTALIAGGESLTYSQLKRRSETLAYGLSETFGLGKGAKTAFLCRNHAVMIQALFAASRTGSSLYLLNPDMSQRQFDALAAEHAFDLLIYDAEFQSLVHGSPYGKKTLVSRHPDLLSAEGLAKEERKGSARLKRASASRIVLLTGGTTGKPKEAVHRPSLFHYLNPFSELMAKLELQKRGAAYIATPIFHGYGIAILLTMLALGKKVVIAERFDAATACTLVHRHAVDVITVVPVMIGKMLEGGPEKLETLKCIASGGAVLNPRLAKGVADSLGDVLFNLYGTSEAGLNLIAGPQDLANNPATVGKSIRGTQMAVLENGMAKKPGEIGQLCVRNSWSMNNRKSGWIQTGDLGWRDGKGFYYLAGRTDDLIISGGVNIYPAEIEQALLAHPSIKDAAVVGVPEERYGAIVKAFIQKTEGSTLDQRAVVEWLRPMLATYQLPRSVEFVSELPYTDIGKLNRKILKGTGQRKEVDQG</sequence>
<dbReference type="Gene3D" id="3.40.50.12780">
    <property type="entry name" value="N-terminal domain of ligase-like"/>
    <property type="match status" value="1"/>
</dbReference>
<dbReference type="InterPro" id="IPR025110">
    <property type="entry name" value="AMP-bd_C"/>
</dbReference>
<evidence type="ECO:0000256" key="3">
    <source>
        <dbReference type="SAM" id="Phobius"/>
    </source>
</evidence>
<evidence type="ECO:0000256" key="1">
    <source>
        <dbReference type="ARBA" id="ARBA00006432"/>
    </source>
</evidence>
<dbReference type="Gene3D" id="3.30.300.30">
    <property type="match status" value="1"/>
</dbReference>
<dbReference type="EMBL" id="JBHUFW010000004">
    <property type="protein sequence ID" value="MFD1862553.1"/>
    <property type="molecule type" value="Genomic_DNA"/>
</dbReference>
<dbReference type="Pfam" id="PF00501">
    <property type="entry name" value="AMP-binding"/>
    <property type="match status" value="1"/>
</dbReference>
<dbReference type="PROSITE" id="PS00455">
    <property type="entry name" value="AMP_BINDING"/>
    <property type="match status" value="1"/>
</dbReference>
<evidence type="ECO:0000256" key="2">
    <source>
        <dbReference type="ARBA" id="ARBA00022598"/>
    </source>
</evidence>
<comment type="similarity">
    <text evidence="1">Belongs to the ATP-dependent AMP-binding enzyme family.</text>
</comment>
<accession>A0ABW4QG25</accession>
<dbReference type="RefSeq" id="WP_204892409.1">
    <property type="nucleotide sequence ID" value="NZ_JBHUFW010000004.1"/>
</dbReference>
<evidence type="ECO:0000259" key="4">
    <source>
        <dbReference type="Pfam" id="PF00501"/>
    </source>
</evidence>
<keyword evidence="3" id="KW-0472">Membrane</keyword>
<name>A0ABW4QG25_9BACL</name>
<dbReference type="SUPFAM" id="SSF56801">
    <property type="entry name" value="Acetyl-CoA synthetase-like"/>
    <property type="match status" value="1"/>
</dbReference>
<keyword evidence="7" id="KW-1185">Reference proteome</keyword>
<evidence type="ECO:0000313" key="7">
    <source>
        <dbReference type="Proteomes" id="UP001597273"/>
    </source>
</evidence>